<organism evidence="3 4">
    <name type="scientific">Purpureocillium lilacinum</name>
    <name type="common">Paecilomyces lilacinus</name>
    <dbReference type="NCBI Taxonomy" id="33203"/>
    <lineage>
        <taxon>Eukaryota</taxon>
        <taxon>Fungi</taxon>
        <taxon>Dikarya</taxon>
        <taxon>Ascomycota</taxon>
        <taxon>Pezizomycotina</taxon>
        <taxon>Sordariomycetes</taxon>
        <taxon>Hypocreomycetidae</taxon>
        <taxon>Hypocreales</taxon>
        <taxon>Ophiocordycipitaceae</taxon>
        <taxon>Purpureocillium</taxon>
    </lineage>
</organism>
<sequence>MRASSYIVLMAIGAGSFGTAADTPATSPTATPSPRRKTPRSFFLAGKESRGLIVCPERDKMGVEIPCPPNVFCLPPYATCEGAKYVLRDWIPPRERAQCNACKCSGPRIPWPETLEPIPEGQEWSPDQVGASQAAADC</sequence>
<feature type="chain" id="PRO_5046222599" evidence="2">
    <location>
        <begin position="22"/>
        <end position="138"/>
    </location>
</feature>
<evidence type="ECO:0000313" key="3">
    <source>
        <dbReference type="EMBL" id="KAK4090915.1"/>
    </source>
</evidence>
<dbReference type="EMBL" id="JAWRVI010000013">
    <property type="protein sequence ID" value="KAK4090915.1"/>
    <property type="molecule type" value="Genomic_DNA"/>
</dbReference>
<evidence type="ECO:0000313" key="4">
    <source>
        <dbReference type="Proteomes" id="UP001287286"/>
    </source>
</evidence>
<proteinExistence type="predicted"/>
<protein>
    <submittedName>
        <fullName evidence="3">Uncharacterized protein</fullName>
    </submittedName>
</protein>
<keyword evidence="2" id="KW-0732">Signal</keyword>
<comment type="caution">
    <text evidence="3">The sequence shown here is derived from an EMBL/GenBank/DDBJ whole genome shotgun (WGS) entry which is preliminary data.</text>
</comment>
<keyword evidence="4" id="KW-1185">Reference proteome</keyword>
<accession>A0ABR0C3Y2</accession>
<feature type="signal peptide" evidence="2">
    <location>
        <begin position="1"/>
        <end position="21"/>
    </location>
</feature>
<name>A0ABR0C3Y2_PURLI</name>
<evidence type="ECO:0000256" key="1">
    <source>
        <dbReference type="SAM" id="MobiDB-lite"/>
    </source>
</evidence>
<dbReference type="Proteomes" id="UP001287286">
    <property type="component" value="Unassembled WGS sequence"/>
</dbReference>
<feature type="region of interest" description="Disordered" evidence="1">
    <location>
        <begin position="20"/>
        <end position="41"/>
    </location>
</feature>
<gene>
    <name evidence="3" type="ORF">Purlil1_4495</name>
</gene>
<feature type="compositionally biased region" description="Low complexity" evidence="1">
    <location>
        <begin position="20"/>
        <end position="33"/>
    </location>
</feature>
<evidence type="ECO:0000256" key="2">
    <source>
        <dbReference type="SAM" id="SignalP"/>
    </source>
</evidence>
<reference evidence="3 4" key="1">
    <citation type="journal article" date="2024" name="Microbiol. Resour. Announc.">
        <title>Genome annotations for the ascomycete fungi Trichoderma harzianum, Trichoderma aggressivum, and Purpureocillium lilacinum.</title>
        <authorList>
            <person name="Beijen E.P.W."/>
            <person name="Ohm R.A."/>
        </authorList>
    </citation>
    <scope>NUCLEOTIDE SEQUENCE [LARGE SCALE GENOMIC DNA]</scope>
    <source>
        <strain evidence="3 4">CBS 150709</strain>
    </source>
</reference>